<proteinExistence type="predicted"/>
<dbReference type="Proteomes" id="UP000018680">
    <property type="component" value="Chromosome"/>
</dbReference>
<accession>V5WI22</accession>
<dbReference type="EMBL" id="CP006939">
    <property type="protein sequence ID" value="AHC15270.1"/>
    <property type="molecule type" value="Genomic_DNA"/>
</dbReference>
<protein>
    <submittedName>
        <fullName evidence="1">Uncharacterized protein</fullName>
    </submittedName>
</protein>
<name>V5WI22_9SPIO</name>
<dbReference type="HOGENOM" id="CLU_3316708_0_0_12"/>
<sequence>MKPIPGQPEDRLFSIQKPLFFVLPVSDPSAHQRTGKVIA</sequence>
<evidence type="ECO:0000313" key="1">
    <source>
        <dbReference type="EMBL" id="AHC15270.1"/>
    </source>
</evidence>
<reference evidence="1 2" key="1">
    <citation type="journal article" date="2015" name="Stand. Genomic Sci.">
        <title>Complete genome sequence and description of Salinispira pacifica gen. nov., sp. nov., a novel spirochaete isolated form a hypersaline microbial mat.</title>
        <authorList>
            <person name="Ben Hania W."/>
            <person name="Joseph M."/>
            <person name="Schumann P."/>
            <person name="Bunk B."/>
            <person name="Fiebig A."/>
            <person name="Sproer C."/>
            <person name="Klenk H.P."/>
            <person name="Fardeau M.L."/>
            <person name="Spring S."/>
        </authorList>
    </citation>
    <scope>NUCLEOTIDE SEQUENCE [LARGE SCALE GENOMIC DNA]</scope>
    <source>
        <strain evidence="1 2">L21-RPul-D2</strain>
    </source>
</reference>
<gene>
    <name evidence="1" type="ORF">L21SP2_1897</name>
</gene>
<organism evidence="1 2">
    <name type="scientific">Salinispira pacifica</name>
    <dbReference type="NCBI Taxonomy" id="1307761"/>
    <lineage>
        <taxon>Bacteria</taxon>
        <taxon>Pseudomonadati</taxon>
        <taxon>Spirochaetota</taxon>
        <taxon>Spirochaetia</taxon>
        <taxon>Spirochaetales</taxon>
        <taxon>Spirochaetaceae</taxon>
        <taxon>Salinispira</taxon>
    </lineage>
</organism>
<dbReference type="AlphaFoldDB" id="V5WI22"/>
<keyword evidence="2" id="KW-1185">Reference proteome</keyword>
<dbReference type="KEGG" id="slr:L21SP2_1897"/>
<evidence type="ECO:0000313" key="2">
    <source>
        <dbReference type="Proteomes" id="UP000018680"/>
    </source>
</evidence>